<proteinExistence type="predicted"/>
<dbReference type="PANTHER" id="PTHR22973">
    <property type="entry name" value="LD35087P"/>
    <property type="match status" value="1"/>
</dbReference>
<feature type="compositionally biased region" description="Polar residues" evidence="2">
    <location>
        <begin position="216"/>
        <end position="225"/>
    </location>
</feature>
<dbReference type="PROSITE" id="PS51228">
    <property type="entry name" value="ACB_2"/>
    <property type="match status" value="1"/>
</dbReference>
<dbReference type="PANTHER" id="PTHR22973:SF12">
    <property type="entry name" value="LD35087P"/>
    <property type="match status" value="1"/>
</dbReference>
<dbReference type="InterPro" id="IPR036598">
    <property type="entry name" value="GOLD_dom_sf"/>
</dbReference>
<dbReference type="GO" id="GO:0000062">
    <property type="term" value="F:fatty-acyl-CoA binding"/>
    <property type="evidence" value="ECO:0007669"/>
    <property type="project" value="InterPro"/>
</dbReference>
<dbReference type="Pfam" id="PF13897">
    <property type="entry name" value="GOLD_2"/>
    <property type="match status" value="1"/>
</dbReference>
<accession>A0AAV2TBX8</accession>
<feature type="region of interest" description="Disordered" evidence="2">
    <location>
        <begin position="203"/>
        <end position="225"/>
    </location>
</feature>
<dbReference type="InterPro" id="IPR009038">
    <property type="entry name" value="GOLD_dom"/>
</dbReference>
<dbReference type="AlphaFoldDB" id="A0AAV2TBX8"/>
<feature type="domain" description="GOLD" evidence="3">
    <location>
        <begin position="446"/>
        <end position="601"/>
    </location>
</feature>
<evidence type="ECO:0000256" key="1">
    <source>
        <dbReference type="ARBA" id="ARBA00022990"/>
    </source>
</evidence>
<feature type="compositionally biased region" description="Polar residues" evidence="2">
    <location>
        <begin position="396"/>
        <end position="410"/>
    </location>
</feature>
<dbReference type="PROSITE" id="PS50866">
    <property type="entry name" value="GOLD"/>
    <property type="match status" value="1"/>
</dbReference>
<feature type="region of interest" description="Disordered" evidence="2">
    <location>
        <begin position="309"/>
        <end position="439"/>
    </location>
</feature>
<dbReference type="GO" id="GO:0000139">
    <property type="term" value="C:Golgi membrane"/>
    <property type="evidence" value="ECO:0007669"/>
    <property type="project" value="TreeGrafter"/>
</dbReference>
<gene>
    <name evidence="5" type="ORF">CDAUBV1_LOCUS5663</name>
</gene>
<feature type="domain" description="ACB" evidence="4">
    <location>
        <begin position="99"/>
        <end position="190"/>
    </location>
</feature>
<feature type="compositionally biased region" description="Polar residues" evidence="2">
    <location>
        <begin position="519"/>
        <end position="530"/>
    </location>
</feature>
<evidence type="ECO:0000259" key="4">
    <source>
        <dbReference type="PROSITE" id="PS51228"/>
    </source>
</evidence>
<dbReference type="InterPro" id="IPR052269">
    <property type="entry name" value="Golgi-PI4KB_interaction"/>
</dbReference>
<name>A0AAV2TBX8_CALDB</name>
<dbReference type="SUPFAM" id="SSF101576">
    <property type="entry name" value="Supernatant protein factor (SPF), C-terminal domain"/>
    <property type="match status" value="1"/>
</dbReference>
<dbReference type="Gene3D" id="1.20.80.10">
    <property type="match status" value="1"/>
</dbReference>
<sequence length="603" mass="66613">MIWLRGYIYEDVVEHRLRSRIVLAIPPLSATVCPPSAGPNHSNACPPSRSKDNDLVAVVSKVSAQLLLPRWRRSLMVDKKVTDPADICETFEREYGFNIEKIYELGHKFLSEKAEKAFHLSFDDRIFLSSLIFQIKYGKFDSSKVDGPGLFDFVGRRRIAQWQSLGDMKPETAMREFVTRLNKICPLFLRYLEAYSRDAQLSSHTNGSLGEDHDSANSTSESPATISAQNSFILQNESEIRQALKSQTREQFEAYAMQQYPLDAEKRKELIADLQERHFHEYVAYIKQHLAYAHQHTQPCSGHAVAVTGATQPESHPSPSPPPTPEVTEKTELANGSVSCAQPTVDPQRASCPQASPVKADTDVDPAHSTVEQTAKSAMPADPSVASPSDPGTKPTGDSTSPNHSPSISADPTPEHISHADANASPESETATSLVRTPTMWTRGELKEFKDNLADAKDAIVQIGCGEVITIRVPAYPTGSSIVWEFATDDYDIGFGLYFEWAPADASASSVGGPAASSEQPNTTSLNKVPSETLETDTVSAGSKTSSQPLVDEIIPVYRRNCHQEIYCGSHIYPGLGTYLFKFDNSYSLWRSKTLYYRVYYTC</sequence>
<organism evidence="5 6">
    <name type="scientific">Calicophoron daubneyi</name>
    <name type="common">Rumen fluke</name>
    <name type="synonym">Paramphistomum daubneyi</name>
    <dbReference type="NCBI Taxonomy" id="300641"/>
    <lineage>
        <taxon>Eukaryota</taxon>
        <taxon>Metazoa</taxon>
        <taxon>Spiralia</taxon>
        <taxon>Lophotrochozoa</taxon>
        <taxon>Platyhelminthes</taxon>
        <taxon>Trematoda</taxon>
        <taxon>Digenea</taxon>
        <taxon>Plagiorchiida</taxon>
        <taxon>Pronocephalata</taxon>
        <taxon>Paramphistomoidea</taxon>
        <taxon>Paramphistomidae</taxon>
        <taxon>Calicophoron</taxon>
    </lineage>
</organism>
<dbReference type="InterPro" id="IPR000582">
    <property type="entry name" value="Acyl-CoA-binding_protein"/>
</dbReference>
<evidence type="ECO:0000259" key="3">
    <source>
        <dbReference type="PROSITE" id="PS50866"/>
    </source>
</evidence>
<evidence type="ECO:0000313" key="6">
    <source>
        <dbReference type="Proteomes" id="UP001497525"/>
    </source>
</evidence>
<feature type="region of interest" description="Disordered" evidence="2">
    <location>
        <begin position="510"/>
        <end position="545"/>
    </location>
</feature>
<dbReference type="SUPFAM" id="SSF47027">
    <property type="entry name" value="Acyl-CoA binding protein"/>
    <property type="match status" value="1"/>
</dbReference>
<comment type="caution">
    <text evidence="5">The sequence shown here is derived from an EMBL/GenBank/DDBJ whole genome shotgun (WGS) entry which is preliminary data.</text>
</comment>
<feature type="compositionally biased region" description="Pro residues" evidence="2">
    <location>
        <begin position="316"/>
        <end position="325"/>
    </location>
</feature>
<dbReference type="InterPro" id="IPR035984">
    <property type="entry name" value="Acyl-CoA-binding_sf"/>
</dbReference>
<protein>
    <recommendedName>
        <fullName evidence="7">Golgi resident protein GCP60</fullName>
    </recommendedName>
</protein>
<evidence type="ECO:0008006" key="7">
    <source>
        <dbReference type="Google" id="ProtNLM"/>
    </source>
</evidence>
<dbReference type="InterPro" id="IPR014352">
    <property type="entry name" value="FERM/acyl-CoA-bd_prot_sf"/>
</dbReference>
<feature type="compositionally biased region" description="Polar residues" evidence="2">
    <location>
        <begin position="425"/>
        <end position="439"/>
    </location>
</feature>
<dbReference type="Proteomes" id="UP001497525">
    <property type="component" value="Unassembled WGS sequence"/>
</dbReference>
<keyword evidence="1" id="KW-0007">Acetylation</keyword>
<dbReference type="EMBL" id="CAXLJL010000145">
    <property type="protein sequence ID" value="CAL5132823.1"/>
    <property type="molecule type" value="Genomic_DNA"/>
</dbReference>
<evidence type="ECO:0000313" key="5">
    <source>
        <dbReference type="EMBL" id="CAL5132823.1"/>
    </source>
</evidence>
<feature type="compositionally biased region" description="Polar residues" evidence="2">
    <location>
        <begin position="536"/>
        <end position="545"/>
    </location>
</feature>
<evidence type="ECO:0000256" key="2">
    <source>
        <dbReference type="SAM" id="MobiDB-lite"/>
    </source>
</evidence>
<dbReference type="Pfam" id="PF00887">
    <property type="entry name" value="ACBP"/>
    <property type="match status" value="1"/>
</dbReference>
<reference evidence="5" key="1">
    <citation type="submission" date="2024-06" db="EMBL/GenBank/DDBJ databases">
        <authorList>
            <person name="Liu X."/>
            <person name="Lenzi L."/>
            <person name="Haldenby T S."/>
            <person name="Uol C."/>
        </authorList>
    </citation>
    <scope>NUCLEOTIDE SEQUENCE</scope>
</reference>
<dbReference type="Gene3D" id="2.60.120.680">
    <property type="entry name" value="GOLD domain"/>
    <property type="match status" value="1"/>
</dbReference>
<feature type="compositionally biased region" description="Low complexity" evidence="2">
    <location>
        <begin position="377"/>
        <end position="391"/>
    </location>
</feature>